<feature type="binding site" evidence="6">
    <location>
        <position position="151"/>
    </location>
    <ligand>
        <name>dimethylallyl phosphate</name>
        <dbReference type="ChEBI" id="CHEBI:88052"/>
    </ligand>
</feature>
<comment type="similarity">
    <text evidence="5 6">Belongs to the UbiX/PAD1 family.</text>
</comment>
<dbReference type="Gene3D" id="3.40.50.1950">
    <property type="entry name" value="Flavin prenyltransferase-like"/>
    <property type="match status" value="1"/>
</dbReference>
<dbReference type="PANTHER" id="PTHR43374:SF1">
    <property type="entry name" value="FLAVIN PRENYLTRANSFERASE PAD1, MITOCHONDRIAL"/>
    <property type="match status" value="1"/>
</dbReference>
<evidence type="ECO:0000256" key="5">
    <source>
        <dbReference type="ARBA" id="ARBA00060793"/>
    </source>
</evidence>
<dbReference type="FunFam" id="3.40.50.1950:FF:000001">
    <property type="entry name" value="Flavin prenyltransferase UbiX"/>
    <property type="match status" value="1"/>
</dbReference>
<dbReference type="InterPro" id="IPR004507">
    <property type="entry name" value="UbiX-like"/>
</dbReference>
<keyword evidence="3 6" id="KW-0288">FMN</keyword>
<dbReference type="InterPro" id="IPR003382">
    <property type="entry name" value="Flavoprotein"/>
</dbReference>
<dbReference type="Pfam" id="PF02441">
    <property type="entry name" value="Flavoprotein"/>
    <property type="match status" value="1"/>
</dbReference>
<accession>A0A497EKR4</accession>
<evidence type="ECO:0000313" key="9">
    <source>
        <dbReference type="Proteomes" id="UP000278475"/>
    </source>
</evidence>
<feature type="binding site" evidence="6">
    <location>
        <begin position="9"/>
        <end position="11"/>
    </location>
    <ligand>
        <name>FMN</name>
        <dbReference type="ChEBI" id="CHEBI:58210"/>
    </ligand>
</feature>
<evidence type="ECO:0000313" key="8">
    <source>
        <dbReference type="EMBL" id="RLE47471.1"/>
    </source>
</evidence>
<keyword evidence="2 6" id="KW-0285">Flavoprotein</keyword>
<dbReference type="SUPFAM" id="SSF52507">
    <property type="entry name" value="Homo-oligomeric flavin-containing Cys decarboxylases, HFCD"/>
    <property type="match status" value="1"/>
</dbReference>
<comment type="caution">
    <text evidence="8">The sequence shown here is derived from an EMBL/GenBank/DDBJ whole genome shotgun (WGS) entry which is preliminary data.</text>
</comment>
<dbReference type="HAMAP" id="MF_01984">
    <property type="entry name" value="ubiX_pad"/>
    <property type="match status" value="1"/>
</dbReference>
<evidence type="ECO:0000256" key="6">
    <source>
        <dbReference type="HAMAP-Rule" id="MF_01984"/>
    </source>
</evidence>
<evidence type="ECO:0000256" key="2">
    <source>
        <dbReference type="ARBA" id="ARBA00022630"/>
    </source>
</evidence>
<organism evidence="8 9">
    <name type="scientific">Thermoproteota archaeon</name>
    <dbReference type="NCBI Taxonomy" id="2056631"/>
    <lineage>
        <taxon>Archaea</taxon>
        <taxon>Thermoproteota</taxon>
    </lineage>
</organism>
<evidence type="ECO:0000259" key="7">
    <source>
        <dbReference type="Pfam" id="PF02441"/>
    </source>
</evidence>
<dbReference type="PANTHER" id="PTHR43374">
    <property type="entry name" value="FLAVIN PRENYLTRANSFERASE"/>
    <property type="match status" value="1"/>
</dbReference>
<dbReference type="GO" id="GO:0106141">
    <property type="term" value="F:flavin prenyltransferase activity"/>
    <property type="evidence" value="ECO:0007669"/>
    <property type="project" value="UniProtKB-EC"/>
</dbReference>
<dbReference type="Proteomes" id="UP000278475">
    <property type="component" value="Unassembled WGS sequence"/>
</dbReference>
<keyword evidence="4 6" id="KW-0808">Transferase</keyword>
<name>A0A497EKR4_9CREN</name>
<comment type="caution">
    <text evidence="6">Lacks conserved residue(s) required for the propagation of feature annotation.</text>
</comment>
<evidence type="ECO:0000256" key="3">
    <source>
        <dbReference type="ARBA" id="ARBA00022643"/>
    </source>
</evidence>
<dbReference type="NCBIfam" id="TIGR00421">
    <property type="entry name" value="ubiX_pad"/>
    <property type="match status" value="1"/>
</dbReference>
<keyword evidence="1 6" id="KW-0637">Prenyltransferase</keyword>
<feature type="binding site" evidence="6">
    <location>
        <position position="121"/>
    </location>
    <ligand>
        <name>FMN</name>
        <dbReference type="ChEBI" id="CHEBI:58210"/>
    </ligand>
</feature>
<comment type="function">
    <text evidence="6">Flavin prenyltransferase that catalyzes the synthesis of the prenylated FMN cofactor (prenyl-FMN) for 4-hydroxy-3-polyprenylbenzoic acid decarboxylase UbiD. The prenyltransferase is metal-independent and links a dimethylallyl moiety from dimethylallyl monophosphate (DMAP) to the flavin N5 and C6 atoms of FMN.</text>
</comment>
<dbReference type="EMBL" id="QMQV01000124">
    <property type="protein sequence ID" value="RLE47471.1"/>
    <property type="molecule type" value="Genomic_DNA"/>
</dbReference>
<feature type="binding site" evidence="6">
    <location>
        <position position="167"/>
    </location>
    <ligand>
        <name>dimethylallyl phosphate</name>
        <dbReference type="ChEBI" id="CHEBI:88052"/>
    </ligand>
</feature>
<reference evidence="8 9" key="1">
    <citation type="submission" date="2018-06" db="EMBL/GenBank/DDBJ databases">
        <title>Extensive metabolic versatility and redundancy in microbially diverse, dynamic hydrothermal sediments.</title>
        <authorList>
            <person name="Dombrowski N."/>
            <person name="Teske A."/>
            <person name="Baker B.J."/>
        </authorList>
    </citation>
    <scope>NUCLEOTIDE SEQUENCE [LARGE SCALE GENOMIC DNA]</scope>
    <source>
        <strain evidence="8">B66_G16</strain>
    </source>
</reference>
<sequence>MELIVAITGASGVIYGIRLLEELKKRDIKTHLIMTENAKINIEVETSYDVGDVKKMAYRYYEEKDMTAPIASGSYRVNGMVVMPCSMKTLSAIANGFEVNLVCRAAGVALKERRPLLLVIRETPLNLVHIENMLKVARAGAIIMPASPPFYVKPRTVDDLVKAMVGRVMDMLGISHELYDRWKGL</sequence>
<proteinExistence type="inferred from homology"/>
<dbReference type="NCBIfam" id="NF004685">
    <property type="entry name" value="PRK06029.1"/>
    <property type="match status" value="1"/>
</dbReference>
<feature type="domain" description="Flavoprotein" evidence="7">
    <location>
        <begin position="1"/>
        <end position="172"/>
    </location>
</feature>
<gene>
    <name evidence="6" type="primary">ubiX</name>
    <name evidence="8" type="ORF">DRJ31_08825</name>
</gene>
<evidence type="ECO:0000256" key="1">
    <source>
        <dbReference type="ARBA" id="ARBA00022602"/>
    </source>
</evidence>
<feature type="binding site" evidence="6">
    <location>
        <begin position="86"/>
        <end position="89"/>
    </location>
    <ligand>
        <name>FMN</name>
        <dbReference type="ChEBI" id="CHEBI:58210"/>
    </ligand>
</feature>
<feature type="binding site" evidence="6">
    <location>
        <position position="35"/>
    </location>
    <ligand>
        <name>FMN</name>
        <dbReference type="ChEBI" id="CHEBI:58210"/>
    </ligand>
</feature>
<comment type="catalytic activity">
    <reaction evidence="6">
        <text>dimethylallyl phosphate + FMNH2 = prenylated FMNH2 + phosphate</text>
        <dbReference type="Rhea" id="RHEA:37743"/>
        <dbReference type="ChEBI" id="CHEBI:43474"/>
        <dbReference type="ChEBI" id="CHEBI:57618"/>
        <dbReference type="ChEBI" id="CHEBI:87467"/>
        <dbReference type="ChEBI" id="CHEBI:88052"/>
        <dbReference type="EC" id="2.5.1.129"/>
    </reaction>
</comment>
<dbReference type="AlphaFoldDB" id="A0A497EKR4"/>
<protein>
    <recommendedName>
        <fullName evidence="6">Flavin prenyltransferase UbiX</fullName>
        <ecNumber evidence="6">2.5.1.129</ecNumber>
    </recommendedName>
</protein>
<dbReference type="EC" id="2.5.1.129" evidence="6"/>
<dbReference type="InterPro" id="IPR036551">
    <property type="entry name" value="Flavin_trans-like"/>
</dbReference>
<dbReference type="GO" id="GO:0016831">
    <property type="term" value="F:carboxy-lyase activity"/>
    <property type="evidence" value="ECO:0007669"/>
    <property type="project" value="TreeGrafter"/>
</dbReference>
<evidence type="ECO:0000256" key="4">
    <source>
        <dbReference type="ARBA" id="ARBA00022679"/>
    </source>
</evidence>